<reference evidence="1" key="1">
    <citation type="submission" date="2021-01" db="EMBL/GenBank/DDBJ databases">
        <title>Adiantum capillus-veneris genome.</title>
        <authorList>
            <person name="Fang Y."/>
            <person name="Liao Q."/>
        </authorList>
    </citation>
    <scope>NUCLEOTIDE SEQUENCE</scope>
    <source>
        <strain evidence="1">H3</strain>
        <tissue evidence="1">Leaf</tissue>
    </source>
</reference>
<proteinExistence type="predicted"/>
<dbReference type="InterPro" id="IPR011043">
    <property type="entry name" value="Gal_Oxase/kelch_b-propeller"/>
</dbReference>
<dbReference type="InterPro" id="IPR044595">
    <property type="entry name" value="KMD1-4"/>
</dbReference>
<keyword evidence="2" id="KW-1185">Reference proteome</keyword>
<organism evidence="1 2">
    <name type="scientific">Adiantum capillus-veneris</name>
    <name type="common">Maidenhair fern</name>
    <dbReference type="NCBI Taxonomy" id="13818"/>
    <lineage>
        <taxon>Eukaryota</taxon>
        <taxon>Viridiplantae</taxon>
        <taxon>Streptophyta</taxon>
        <taxon>Embryophyta</taxon>
        <taxon>Tracheophyta</taxon>
        <taxon>Polypodiopsida</taxon>
        <taxon>Polypodiidae</taxon>
        <taxon>Polypodiales</taxon>
        <taxon>Pteridineae</taxon>
        <taxon>Pteridaceae</taxon>
        <taxon>Vittarioideae</taxon>
        <taxon>Adiantum</taxon>
    </lineage>
</organism>
<evidence type="ECO:0008006" key="3">
    <source>
        <dbReference type="Google" id="ProtNLM"/>
    </source>
</evidence>
<dbReference type="EMBL" id="JABFUD020000015">
    <property type="protein sequence ID" value="KAI5069783.1"/>
    <property type="molecule type" value="Genomic_DNA"/>
</dbReference>
<dbReference type="SUPFAM" id="SSF50965">
    <property type="entry name" value="Galactose oxidase, central domain"/>
    <property type="match status" value="1"/>
</dbReference>
<comment type="caution">
    <text evidence="1">The sequence shown here is derived from an EMBL/GenBank/DDBJ whole genome shotgun (WGS) entry which is preliminary data.</text>
</comment>
<evidence type="ECO:0000313" key="2">
    <source>
        <dbReference type="Proteomes" id="UP000886520"/>
    </source>
</evidence>
<dbReference type="OrthoDB" id="1912109at2759"/>
<sequence>MLYSWTRQLLPTTITPGRGLLAVSMDADARATSLIDGLPKELVLLHVLPRLPWYTRPVCRAISKSWRAFIDASKTKQTAELDLKNRHYQLPLLRGLFLVCTSDLQVFITRECASNEKQVAYYAIERQRDLSDNEWRNFNTYQMHRRWRKLPRLQGLLPSYRCGARLIASAGRVYVWSDDNSHLLLKMDMGCGDWTWKKLLVPHPFNADAVGVNGKIYIPRASIGTSPSQEKEEMVLVYDMMTDQPHVETWNCDNLRMLQRKSSCKESGVKEELYSLKENMRVVSDGKLELLVYDTCQDSWGTYAEMPCPKWQWSELPQVQLLNGDCFEPASEMGTNTVWIDYENEVITWFDASISKAWVHFDYDPDLEGRDLEYLQFIHGSLYAIFCEDEDMQGRLQGKEGSSEICKEGGREEEEDERLWKRSIRKGSLCMASTDVVWEELYEIGYFEESFCMGSSVDPPIFHFTLMA</sequence>
<protein>
    <recommendedName>
        <fullName evidence="3">F-box domain-containing protein</fullName>
    </recommendedName>
</protein>
<dbReference type="Proteomes" id="UP000886520">
    <property type="component" value="Chromosome 15"/>
</dbReference>
<name>A0A9D4UM11_ADICA</name>
<accession>A0A9D4UM11</accession>
<dbReference type="PANTHER" id="PTHR46407">
    <property type="entry name" value="OS02G0208700 PROTEIN"/>
    <property type="match status" value="1"/>
</dbReference>
<dbReference type="PANTHER" id="PTHR46407:SF3">
    <property type="entry name" value="OS02G0208700 PROTEIN"/>
    <property type="match status" value="1"/>
</dbReference>
<evidence type="ECO:0000313" key="1">
    <source>
        <dbReference type="EMBL" id="KAI5069783.1"/>
    </source>
</evidence>
<gene>
    <name evidence="1" type="ORF">GOP47_0016084</name>
</gene>
<dbReference type="GO" id="GO:0080037">
    <property type="term" value="P:negative regulation of cytokinin-activated signaling pathway"/>
    <property type="evidence" value="ECO:0007669"/>
    <property type="project" value="InterPro"/>
</dbReference>
<dbReference type="AlphaFoldDB" id="A0A9D4UM11"/>
<dbReference type="GO" id="GO:2000762">
    <property type="term" value="P:regulation of phenylpropanoid metabolic process"/>
    <property type="evidence" value="ECO:0007669"/>
    <property type="project" value="InterPro"/>
</dbReference>